<feature type="domain" description="VOC" evidence="1">
    <location>
        <begin position="5"/>
        <end position="129"/>
    </location>
</feature>
<proteinExistence type="predicted"/>
<dbReference type="InterPro" id="IPR037523">
    <property type="entry name" value="VOC_core"/>
</dbReference>
<dbReference type="GO" id="GO:0051213">
    <property type="term" value="F:dioxygenase activity"/>
    <property type="evidence" value="ECO:0007669"/>
    <property type="project" value="UniProtKB-KW"/>
</dbReference>
<dbReference type="PROSITE" id="PS51819">
    <property type="entry name" value="VOC"/>
    <property type="match status" value="1"/>
</dbReference>
<protein>
    <submittedName>
        <fullName evidence="2">Extradiol dioxygenase</fullName>
    </submittedName>
</protein>
<dbReference type="InterPro" id="IPR053863">
    <property type="entry name" value="Glyoxy/Ble-like_N"/>
</dbReference>
<dbReference type="EMBL" id="BSTX01000005">
    <property type="protein sequence ID" value="GLZ81110.1"/>
    <property type="molecule type" value="Genomic_DNA"/>
</dbReference>
<dbReference type="InterPro" id="IPR029068">
    <property type="entry name" value="Glyas_Bleomycin-R_OHBP_Dase"/>
</dbReference>
<sequence>MHMDTMIFPNLPVKDLDAAKAFYTALGYEINAQFTDENASAVVISDTIVVMLLREEFFGTFTSRAIADTTTTVEIMNGLGVASRAEVDRIADAALAAGGRATGEPQDQGFMYSRGFADLDGHEWSVLWMDPSALQ</sequence>
<evidence type="ECO:0000259" key="1">
    <source>
        <dbReference type="PROSITE" id="PS51819"/>
    </source>
</evidence>
<keyword evidence="2" id="KW-0560">Oxidoreductase</keyword>
<dbReference type="Proteomes" id="UP001165079">
    <property type="component" value="Unassembled WGS sequence"/>
</dbReference>
<keyword evidence="2" id="KW-0223">Dioxygenase</keyword>
<organism evidence="2 3">
    <name type="scientific">Actinorhabdospora filicis</name>
    <dbReference type="NCBI Taxonomy" id="1785913"/>
    <lineage>
        <taxon>Bacteria</taxon>
        <taxon>Bacillati</taxon>
        <taxon>Actinomycetota</taxon>
        <taxon>Actinomycetes</taxon>
        <taxon>Micromonosporales</taxon>
        <taxon>Micromonosporaceae</taxon>
        <taxon>Actinorhabdospora</taxon>
    </lineage>
</organism>
<keyword evidence="3" id="KW-1185">Reference proteome</keyword>
<dbReference type="AlphaFoldDB" id="A0A9W6WDR5"/>
<dbReference type="PANTHER" id="PTHR36503">
    <property type="entry name" value="BLR2520 PROTEIN"/>
    <property type="match status" value="1"/>
</dbReference>
<dbReference type="Gene3D" id="3.10.180.10">
    <property type="entry name" value="2,3-Dihydroxybiphenyl 1,2-Dioxygenase, domain 1"/>
    <property type="match status" value="1"/>
</dbReference>
<name>A0A9W6WDR5_9ACTN</name>
<accession>A0A9W6WDR5</accession>
<evidence type="ECO:0000313" key="3">
    <source>
        <dbReference type="Proteomes" id="UP001165079"/>
    </source>
</evidence>
<evidence type="ECO:0000313" key="2">
    <source>
        <dbReference type="EMBL" id="GLZ81110.1"/>
    </source>
</evidence>
<comment type="caution">
    <text evidence="2">The sequence shown here is derived from an EMBL/GenBank/DDBJ whole genome shotgun (WGS) entry which is preliminary data.</text>
</comment>
<dbReference type="SUPFAM" id="SSF54593">
    <property type="entry name" value="Glyoxalase/Bleomycin resistance protein/Dihydroxybiphenyl dioxygenase"/>
    <property type="match status" value="1"/>
</dbReference>
<dbReference type="PANTHER" id="PTHR36503:SF2">
    <property type="entry name" value="BLR2408 PROTEIN"/>
    <property type="match status" value="1"/>
</dbReference>
<gene>
    <name evidence="2" type="ORF">Afil01_59170</name>
</gene>
<reference evidence="2" key="1">
    <citation type="submission" date="2023-03" db="EMBL/GenBank/DDBJ databases">
        <title>Actinorhabdospora filicis NBRC 111898.</title>
        <authorList>
            <person name="Ichikawa N."/>
            <person name="Sato H."/>
            <person name="Tonouchi N."/>
        </authorList>
    </citation>
    <scope>NUCLEOTIDE SEQUENCE</scope>
    <source>
        <strain evidence="2">NBRC 111898</strain>
    </source>
</reference>
<dbReference type="Pfam" id="PF22677">
    <property type="entry name" value="Ble-like_N"/>
    <property type="match status" value="1"/>
</dbReference>